<feature type="signal peptide" evidence="1">
    <location>
        <begin position="1"/>
        <end position="23"/>
    </location>
</feature>
<evidence type="ECO:0000313" key="2">
    <source>
        <dbReference type="EMBL" id="PRX54774.1"/>
    </source>
</evidence>
<dbReference type="EMBL" id="PVYX01000002">
    <property type="protein sequence ID" value="PRX54774.1"/>
    <property type="molecule type" value="Genomic_DNA"/>
</dbReference>
<dbReference type="RefSeq" id="WP_106146160.1">
    <property type="nucleotide sequence ID" value="NZ_PVYX01000002.1"/>
</dbReference>
<accession>A0A2T0MB88</accession>
<dbReference type="OrthoDB" id="1444204at2"/>
<dbReference type="AlphaFoldDB" id="A0A2T0MB88"/>
<evidence type="ECO:0000313" key="3">
    <source>
        <dbReference type="Proteomes" id="UP000237640"/>
    </source>
</evidence>
<evidence type="ECO:0008006" key="4">
    <source>
        <dbReference type="Google" id="ProtNLM"/>
    </source>
</evidence>
<reference evidence="2 3" key="1">
    <citation type="submission" date="2018-03" db="EMBL/GenBank/DDBJ databases">
        <title>Genomic Encyclopedia of Archaeal and Bacterial Type Strains, Phase II (KMG-II): from individual species to whole genera.</title>
        <authorList>
            <person name="Goeker M."/>
        </authorList>
    </citation>
    <scope>NUCLEOTIDE SEQUENCE [LARGE SCALE GENOMIC DNA]</scope>
    <source>
        <strain evidence="2 3">DSM 25027</strain>
    </source>
</reference>
<keyword evidence="3" id="KW-1185">Reference proteome</keyword>
<keyword evidence="1" id="KW-0732">Signal</keyword>
<dbReference type="Proteomes" id="UP000237640">
    <property type="component" value="Unassembled WGS sequence"/>
</dbReference>
<comment type="caution">
    <text evidence="2">The sequence shown here is derived from an EMBL/GenBank/DDBJ whole genome shotgun (WGS) entry which is preliminary data.</text>
</comment>
<proteinExistence type="predicted"/>
<dbReference type="PROSITE" id="PS51257">
    <property type="entry name" value="PROKAR_LIPOPROTEIN"/>
    <property type="match status" value="1"/>
</dbReference>
<gene>
    <name evidence="2" type="ORF">CLV81_3178</name>
</gene>
<sequence length="245" mass="28813">MKKFNSTGILFILFLLFFAACPAQDVFDETTEFPQKCYLFNNYGDKVVFLEREDMFLSKELRESVDGKDNFRLDTVRIVKRLSENDFIIAERRGNFALMHREVLVPNSIVAMGGPIEGKSVEEIVATYNETGIPKHTPLQMYYAFSEAKVLELNSAPGLDEIKREDLITSLSWRKEIGEMLKEYLELQEDVPRYRMRRMVENYKNKKLVDLGYNPYKLVEYNWHKQFEKDEEIMKLLNAPVSFEE</sequence>
<feature type="chain" id="PRO_5015728882" description="YARHG domain-containing protein" evidence="1">
    <location>
        <begin position="24"/>
        <end position="245"/>
    </location>
</feature>
<protein>
    <recommendedName>
        <fullName evidence="4">YARHG domain-containing protein</fullName>
    </recommendedName>
</protein>
<organism evidence="2 3">
    <name type="scientific">Flagellimonas meridianipacifica</name>
    <dbReference type="NCBI Taxonomy" id="1080225"/>
    <lineage>
        <taxon>Bacteria</taxon>
        <taxon>Pseudomonadati</taxon>
        <taxon>Bacteroidota</taxon>
        <taxon>Flavobacteriia</taxon>
        <taxon>Flavobacteriales</taxon>
        <taxon>Flavobacteriaceae</taxon>
        <taxon>Flagellimonas</taxon>
    </lineage>
</organism>
<evidence type="ECO:0000256" key="1">
    <source>
        <dbReference type="SAM" id="SignalP"/>
    </source>
</evidence>
<name>A0A2T0MB88_9FLAO</name>